<proteinExistence type="predicted"/>
<dbReference type="PANTHER" id="PTHR45772">
    <property type="entry name" value="CONSERVED COMPONENT OF ABC TRANSPORTER FOR NATURAL AMINO ACIDS-RELATED"/>
    <property type="match status" value="1"/>
</dbReference>
<dbReference type="GO" id="GO:0005886">
    <property type="term" value="C:plasma membrane"/>
    <property type="evidence" value="ECO:0007669"/>
    <property type="project" value="UniProtKB-SubCell"/>
</dbReference>
<keyword evidence="4 9" id="KW-0812">Transmembrane</keyword>
<accession>A0A841I1U8</accession>
<comment type="caution">
    <text evidence="11">The sequence shown here is derived from an EMBL/GenBank/DDBJ whole genome shotgun (WGS) entry which is preliminary data.</text>
</comment>
<evidence type="ECO:0000313" key="11">
    <source>
        <dbReference type="EMBL" id="MBB6099036.1"/>
    </source>
</evidence>
<feature type="transmembrane region" description="Helical" evidence="9">
    <location>
        <begin position="124"/>
        <end position="147"/>
    </location>
</feature>
<comment type="subcellular location">
    <subcellularLocation>
        <location evidence="1">Cell membrane</location>
        <topology evidence="1">Multi-pass membrane protein</topology>
    </subcellularLocation>
</comment>
<feature type="transmembrane region" description="Helical" evidence="9">
    <location>
        <begin position="218"/>
        <end position="234"/>
    </location>
</feature>
<dbReference type="InterPro" id="IPR051120">
    <property type="entry name" value="ABC_AA/LPS_Transport"/>
</dbReference>
<dbReference type="InterPro" id="IPR003593">
    <property type="entry name" value="AAA+_ATPase"/>
</dbReference>
<evidence type="ECO:0000256" key="5">
    <source>
        <dbReference type="ARBA" id="ARBA00022741"/>
    </source>
</evidence>
<dbReference type="InterPro" id="IPR032823">
    <property type="entry name" value="BCA_ABC_TP_C"/>
</dbReference>
<keyword evidence="2" id="KW-0813">Transport</keyword>
<evidence type="ECO:0000256" key="3">
    <source>
        <dbReference type="ARBA" id="ARBA00022475"/>
    </source>
</evidence>
<dbReference type="CDD" id="cd03219">
    <property type="entry name" value="ABC_Mj1267_LivG_branched"/>
    <property type="match status" value="1"/>
</dbReference>
<dbReference type="CDD" id="cd06581">
    <property type="entry name" value="TM_PBP1_LivM_like"/>
    <property type="match status" value="1"/>
</dbReference>
<dbReference type="RefSeq" id="WP_183987794.1">
    <property type="nucleotide sequence ID" value="NZ_JACHHG010000009.1"/>
</dbReference>
<evidence type="ECO:0000256" key="2">
    <source>
        <dbReference type="ARBA" id="ARBA00022448"/>
    </source>
</evidence>
<reference evidence="11 12" key="1">
    <citation type="submission" date="2020-08" db="EMBL/GenBank/DDBJ databases">
        <title>Genomic Encyclopedia of Type Strains, Phase IV (KMG-IV): sequencing the most valuable type-strain genomes for metagenomic binning, comparative biology and taxonomic classification.</title>
        <authorList>
            <person name="Goeker M."/>
        </authorList>
    </citation>
    <scope>NUCLEOTIDE SEQUENCE [LARGE SCALE GENOMIC DNA]</scope>
    <source>
        <strain evidence="11 12">DSM 21458</strain>
    </source>
</reference>
<dbReference type="SMART" id="SM00382">
    <property type="entry name" value="AAA"/>
    <property type="match status" value="1"/>
</dbReference>
<dbReference type="InterPro" id="IPR003439">
    <property type="entry name" value="ABC_transporter-like_ATP-bd"/>
</dbReference>
<keyword evidence="8 9" id="KW-0472">Membrane</keyword>
<protein>
    <submittedName>
        <fullName evidence="11">Branched-chain amino acid transport system permease protein</fullName>
    </submittedName>
</protein>
<keyword evidence="3" id="KW-1003">Cell membrane</keyword>
<dbReference type="InterPro" id="IPR043428">
    <property type="entry name" value="LivM-like"/>
</dbReference>
<dbReference type="GO" id="GO:0005524">
    <property type="term" value="F:ATP binding"/>
    <property type="evidence" value="ECO:0007669"/>
    <property type="project" value="UniProtKB-KW"/>
</dbReference>
<dbReference type="InterPro" id="IPR027417">
    <property type="entry name" value="P-loop_NTPase"/>
</dbReference>
<evidence type="ECO:0000256" key="6">
    <source>
        <dbReference type="ARBA" id="ARBA00022840"/>
    </source>
</evidence>
<dbReference type="EMBL" id="JACHHG010000009">
    <property type="protein sequence ID" value="MBB6099036.1"/>
    <property type="molecule type" value="Genomic_DNA"/>
</dbReference>
<sequence>MNAAASSFQNPRARLWIAAGLFALLLAARWVLPTFYITLFNYIGLYALVALGLMLLTGVAGLTSFGQAAFMGLGAYATAILTTQLGWSPWLTLLVSLGGAGLVALVLGFITLRMQGHYLPLATIAWGISLYYIFGNATGLTGGFTGITSVPALPLPFGMQLSNERDFYLLIFAVVILAFVGVQNLLSSRVGRTVRALRGGSVVAESFGANTAQLKIQVFLYAALLASLSGWLYAHLQRFVNPTPFGLNAGIEFLFMAVVGGAGSVWGALLGAGIITVLKDWLQDLLPRLLGQNGSFEIIVFGILVVILLQTSRQGLWPLLDRFVPPAPRPRPKAAAPLPTKLRPKTGEVLLEVRSASRRFGGLLAVSELSFTLRAGEILGLIGPNGAGKSTMFNLISGVLPPSGGEILLGGQRIDHLGARRIARLGVARTFQHVKLFPEMTLLENAAMGAYLRAGAGMAASSLHLPAERAEEARILFEAQTQLDRVGLGDLAQTQAGNLPLGKQRILEIARALCADPSLLLLDEPAAGLRHLEKQELAALLRRLRAEGVTVLLVEHDMDLVMSLADRLVVMNYGQKLAEGTPREIQQNEKVLEAYLGGVA</sequence>
<feature type="transmembrane region" description="Helical" evidence="9">
    <location>
        <begin position="254"/>
        <end position="278"/>
    </location>
</feature>
<dbReference type="AlphaFoldDB" id="A0A841I1U8"/>
<keyword evidence="6" id="KW-0067">ATP-binding</keyword>
<gene>
    <name evidence="11" type="ORF">HNR42_002472</name>
</gene>
<dbReference type="FunFam" id="3.40.50.300:FF:000421">
    <property type="entry name" value="Branched-chain amino acid ABC transporter ATP-binding protein"/>
    <property type="match status" value="1"/>
</dbReference>
<dbReference type="Pfam" id="PF02653">
    <property type="entry name" value="BPD_transp_2"/>
    <property type="match status" value="1"/>
</dbReference>
<evidence type="ECO:0000256" key="9">
    <source>
        <dbReference type="SAM" id="Phobius"/>
    </source>
</evidence>
<feature type="domain" description="ABC transporter" evidence="10">
    <location>
        <begin position="351"/>
        <end position="598"/>
    </location>
</feature>
<keyword evidence="12" id="KW-1185">Reference proteome</keyword>
<keyword evidence="5" id="KW-0547">Nucleotide-binding</keyword>
<dbReference type="SUPFAM" id="SSF52540">
    <property type="entry name" value="P-loop containing nucleoside triphosphate hydrolases"/>
    <property type="match status" value="1"/>
</dbReference>
<dbReference type="InterPro" id="IPR001851">
    <property type="entry name" value="ABC_transp_permease"/>
</dbReference>
<evidence type="ECO:0000256" key="1">
    <source>
        <dbReference type="ARBA" id="ARBA00004651"/>
    </source>
</evidence>
<evidence type="ECO:0000256" key="8">
    <source>
        <dbReference type="ARBA" id="ARBA00023136"/>
    </source>
</evidence>
<dbReference type="Pfam" id="PF12399">
    <property type="entry name" value="BCA_ABC_TP_C"/>
    <property type="match status" value="1"/>
</dbReference>
<dbReference type="PANTHER" id="PTHR45772:SF2">
    <property type="entry name" value="ABC TRANSPORTER ATP-BINDING PROTEIN"/>
    <property type="match status" value="1"/>
</dbReference>
<feature type="transmembrane region" description="Helical" evidence="9">
    <location>
        <begin position="290"/>
        <end position="309"/>
    </location>
</feature>
<feature type="transmembrane region" description="Helical" evidence="9">
    <location>
        <begin position="43"/>
        <end position="62"/>
    </location>
</feature>
<dbReference type="GO" id="GO:0016887">
    <property type="term" value="F:ATP hydrolysis activity"/>
    <property type="evidence" value="ECO:0007669"/>
    <property type="project" value="InterPro"/>
</dbReference>
<feature type="transmembrane region" description="Helical" evidence="9">
    <location>
        <begin position="167"/>
        <end position="186"/>
    </location>
</feature>
<dbReference type="Pfam" id="PF00005">
    <property type="entry name" value="ABC_tran"/>
    <property type="match status" value="1"/>
</dbReference>
<dbReference type="Proteomes" id="UP000569951">
    <property type="component" value="Unassembled WGS sequence"/>
</dbReference>
<evidence type="ECO:0000259" key="10">
    <source>
        <dbReference type="PROSITE" id="PS50893"/>
    </source>
</evidence>
<organism evidence="11 12">
    <name type="scientific">Deinobacterium chartae</name>
    <dbReference type="NCBI Taxonomy" id="521158"/>
    <lineage>
        <taxon>Bacteria</taxon>
        <taxon>Thermotogati</taxon>
        <taxon>Deinococcota</taxon>
        <taxon>Deinococci</taxon>
        <taxon>Deinococcales</taxon>
        <taxon>Deinococcaceae</taxon>
        <taxon>Deinobacterium</taxon>
    </lineage>
</organism>
<name>A0A841I1U8_9DEIO</name>
<evidence type="ECO:0000256" key="4">
    <source>
        <dbReference type="ARBA" id="ARBA00022692"/>
    </source>
</evidence>
<keyword evidence="7 9" id="KW-1133">Transmembrane helix</keyword>
<dbReference type="Gene3D" id="3.40.50.300">
    <property type="entry name" value="P-loop containing nucleotide triphosphate hydrolases"/>
    <property type="match status" value="1"/>
</dbReference>
<dbReference type="GO" id="GO:0015658">
    <property type="term" value="F:branched-chain amino acid transmembrane transporter activity"/>
    <property type="evidence" value="ECO:0007669"/>
    <property type="project" value="InterPro"/>
</dbReference>
<feature type="transmembrane region" description="Helical" evidence="9">
    <location>
        <begin position="93"/>
        <end position="112"/>
    </location>
</feature>
<dbReference type="PROSITE" id="PS50893">
    <property type="entry name" value="ABC_TRANSPORTER_2"/>
    <property type="match status" value="1"/>
</dbReference>
<evidence type="ECO:0000313" key="12">
    <source>
        <dbReference type="Proteomes" id="UP000569951"/>
    </source>
</evidence>
<evidence type="ECO:0000256" key="7">
    <source>
        <dbReference type="ARBA" id="ARBA00022989"/>
    </source>
</evidence>